<dbReference type="InterPro" id="IPR036179">
    <property type="entry name" value="Ig-like_dom_sf"/>
</dbReference>
<feature type="chain" id="PRO_5004580420" description="Ig-like domain-containing protein" evidence="1">
    <location>
        <begin position="21"/>
        <end position="165"/>
    </location>
</feature>
<sequence length="165" mass="18498">MARLLTVAVVLLAGVKGLMATDPEGPSFTVEPPSFADFSNNTGIRLPCAAQGSPSAEVSWMYMDGTRITSVVRLRHVHPNGTLVLLPFRAEDYRQDVHATIYKCRASNQVGVIVSRPVRLRAGKNLRRFIHVWLCDAKLRFVYIFFPPHFTSFKIANLLLLLMEN</sequence>
<protein>
    <recommendedName>
        <fullName evidence="2">Ig-like domain-containing protein</fullName>
    </recommendedName>
</protein>
<feature type="domain" description="Ig-like" evidence="2">
    <location>
        <begin position="26"/>
        <end position="115"/>
    </location>
</feature>
<evidence type="ECO:0000256" key="1">
    <source>
        <dbReference type="SAM" id="SignalP"/>
    </source>
</evidence>
<dbReference type="HOGENOM" id="CLU_120158_1_1_1"/>
<organism evidence="3 4">
    <name type="scientific">Strigamia maritima</name>
    <name type="common">European centipede</name>
    <name type="synonym">Geophilus maritimus</name>
    <dbReference type="NCBI Taxonomy" id="126957"/>
    <lineage>
        <taxon>Eukaryota</taxon>
        <taxon>Metazoa</taxon>
        <taxon>Ecdysozoa</taxon>
        <taxon>Arthropoda</taxon>
        <taxon>Myriapoda</taxon>
        <taxon>Chilopoda</taxon>
        <taxon>Pleurostigmophora</taxon>
        <taxon>Geophilomorpha</taxon>
        <taxon>Linotaeniidae</taxon>
        <taxon>Strigamia</taxon>
    </lineage>
</organism>
<dbReference type="EMBL" id="JH432085">
    <property type="status" value="NOT_ANNOTATED_CDS"/>
    <property type="molecule type" value="Genomic_DNA"/>
</dbReference>
<reference evidence="3" key="2">
    <citation type="submission" date="2015-02" db="UniProtKB">
        <authorList>
            <consortium name="EnsemblMetazoa"/>
        </authorList>
    </citation>
    <scope>IDENTIFICATION</scope>
</reference>
<dbReference type="InterPro" id="IPR007110">
    <property type="entry name" value="Ig-like_dom"/>
</dbReference>
<dbReference type="eggNOG" id="KOG3510">
    <property type="taxonomic scope" value="Eukaryota"/>
</dbReference>
<dbReference type="Pfam" id="PF13927">
    <property type="entry name" value="Ig_3"/>
    <property type="match status" value="1"/>
</dbReference>
<dbReference type="STRING" id="126957.T1JL89"/>
<dbReference type="Proteomes" id="UP000014500">
    <property type="component" value="Unassembled WGS sequence"/>
</dbReference>
<dbReference type="PhylomeDB" id="T1JL89"/>
<dbReference type="SUPFAM" id="SSF48726">
    <property type="entry name" value="Immunoglobulin"/>
    <property type="match status" value="1"/>
</dbReference>
<name>T1JL89_STRMM</name>
<keyword evidence="1" id="KW-0732">Signal</keyword>
<evidence type="ECO:0000313" key="3">
    <source>
        <dbReference type="EnsemblMetazoa" id="SMAR014619-PA"/>
    </source>
</evidence>
<dbReference type="Gene3D" id="2.60.40.10">
    <property type="entry name" value="Immunoglobulins"/>
    <property type="match status" value="1"/>
</dbReference>
<accession>T1JL89</accession>
<dbReference type="PROSITE" id="PS50835">
    <property type="entry name" value="IG_LIKE"/>
    <property type="match status" value="1"/>
</dbReference>
<keyword evidence="4" id="KW-1185">Reference proteome</keyword>
<dbReference type="InterPro" id="IPR013783">
    <property type="entry name" value="Ig-like_fold"/>
</dbReference>
<dbReference type="EnsemblMetazoa" id="SMAR014619-RA">
    <property type="protein sequence ID" value="SMAR014619-PA"/>
    <property type="gene ID" value="SMAR014619"/>
</dbReference>
<evidence type="ECO:0000313" key="4">
    <source>
        <dbReference type="Proteomes" id="UP000014500"/>
    </source>
</evidence>
<feature type="signal peptide" evidence="1">
    <location>
        <begin position="1"/>
        <end position="20"/>
    </location>
</feature>
<evidence type="ECO:0000259" key="2">
    <source>
        <dbReference type="PROSITE" id="PS50835"/>
    </source>
</evidence>
<dbReference type="AlphaFoldDB" id="T1JL89"/>
<proteinExistence type="predicted"/>
<reference evidence="4" key="1">
    <citation type="submission" date="2011-05" db="EMBL/GenBank/DDBJ databases">
        <authorList>
            <person name="Richards S.R."/>
            <person name="Qu J."/>
            <person name="Jiang H."/>
            <person name="Jhangiani S.N."/>
            <person name="Agravi P."/>
            <person name="Goodspeed R."/>
            <person name="Gross S."/>
            <person name="Mandapat C."/>
            <person name="Jackson L."/>
            <person name="Mathew T."/>
            <person name="Pu L."/>
            <person name="Thornton R."/>
            <person name="Saada N."/>
            <person name="Wilczek-Boney K.B."/>
            <person name="Lee S."/>
            <person name="Kovar C."/>
            <person name="Wu Y."/>
            <person name="Scherer S.E."/>
            <person name="Worley K.C."/>
            <person name="Muzny D.M."/>
            <person name="Gibbs R."/>
        </authorList>
    </citation>
    <scope>NUCLEOTIDE SEQUENCE</scope>
    <source>
        <strain evidence="4">Brora</strain>
    </source>
</reference>